<name>A0ABR4AG60_9LECA</name>
<proteinExistence type="predicted"/>
<feature type="compositionally biased region" description="Basic residues" evidence="1">
    <location>
        <begin position="226"/>
        <end position="237"/>
    </location>
</feature>
<comment type="caution">
    <text evidence="2">The sequence shown here is derived from an EMBL/GenBank/DDBJ whole genome shotgun (WGS) entry which is preliminary data.</text>
</comment>
<keyword evidence="3" id="KW-1185">Reference proteome</keyword>
<dbReference type="SUPFAM" id="SSF51735">
    <property type="entry name" value="NAD(P)-binding Rossmann-fold domains"/>
    <property type="match status" value="1"/>
</dbReference>
<organism evidence="2 3">
    <name type="scientific">Lepraria finkii</name>
    <dbReference type="NCBI Taxonomy" id="1340010"/>
    <lineage>
        <taxon>Eukaryota</taxon>
        <taxon>Fungi</taxon>
        <taxon>Dikarya</taxon>
        <taxon>Ascomycota</taxon>
        <taxon>Pezizomycotina</taxon>
        <taxon>Lecanoromycetes</taxon>
        <taxon>OSLEUM clade</taxon>
        <taxon>Lecanoromycetidae</taxon>
        <taxon>Lecanorales</taxon>
        <taxon>Lecanorineae</taxon>
        <taxon>Stereocaulaceae</taxon>
        <taxon>Lepraria</taxon>
    </lineage>
</organism>
<sequence>MSKHIAIIAGVGPGLHRRVPPVARRFAKRIPSRPPCPHPANYESLVTEINKSGGKAIGIQTDVTSKDSVHQMVQEVNKFKGDGGVAAAIFNVAGGFVRKPLPRARSKSRISKRATREACASTSHQRPPSIPQPIKYFQHRPLYLPPTSTTPVFRYSKGAFHFSQSDPPPPPRLHPPPPPTPPPSSSLAPPLSVKGVSARFATFATIKFALRAPSRIPRARAFAPGHSRRPRRHRRRPSISPAPRSVGSRRGWQRSRPRRSRMPIGGLARSRDGVYLGGD</sequence>
<dbReference type="Proteomes" id="UP001590951">
    <property type="component" value="Unassembled WGS sequence"/>
</dbReference>
<feature type="compositionally biased region" description="Low complexity" evidence="1">
    <location>
        <begin position="238"/>
        <end position="250"/>
    </location>
</feature>
<feature type="region of interest" description="Disordered" evidence="1">
    <location>
        <begin position="159"/>
        <end position="190"/>
    </location>
</feature>
<feature type="compositionally biased region" description="Basic residues" evidence="1">
    <location>
        <begin position="251"/>
        <end position="261"/>
    </location>
</feature>
<dbReference type="InterPro" id="IPR036291">
    <property type="entry name" value="NAD(P)-bd_dom_sf"/>
</dbReference>
<dbReference type="PANTHER" id="PTHR43431:SF7">
    <property type="entry name" value="OXIDOREDUCTASE, SHORT CHAIN DEHYDROGENASE_REDUCTASE FAMILY (AFU_ORTHOLOGUE AFUA_5G14000)"/>
    <property type="match status" value="1"/>
</dbReference>
<gene>
    <name evidence="2" type="ORF">ABVK25_012433</name>
</gene>
<accession>A0ABR4AG60</accession>
<dbReference type="PANTHER" id="PTHR43431">
    <property type="entry name" value="OXIDOREDUCTASE, SHORT CHAIN DEHYDROGENASE/REDUCTASE FAMILY (AFU_ORTHOLOGUE AFUA_5G14000)"/>
    <property type="match status" value="1"/>
</dbReference>
<protein>
    <submittedName>
        <fullName evidence="2">Uncharacterized protein</fullName>
    </submittedName>
</protein>
<evidence type="ECO:0000313" key="2">
    <source>
        <dbReference type="EMBL" id="KAL2044130.1"/>
    </source>
</evidence>
<evidence type="ECO:0000256" key="1">
    <source>
        <dbReference type="SAM" id="MobiDB-lite"/>
    </source>
</evidence>
<dbReference type="EMBL" id="JBHFEH010000205">
    <property type="protein sequence ID" value="KAL2044130.1"/>
    <property type="molecule type" value="Genomic_DNA"/>
</dbReference>
<feature type="region of interest" description="Disordered" evidence="1">
    <location>
        <begin position="103"/>
        <end position="133"/>
    </location>
</feature>
<feature type="compositionally biased region" description="Pro residues" evidence="1">
    <location>
        <begin position="166"/>
        <end position="184"/>
    </location>
</feature>
<evidence type="ECO:0000313" key="3">
    <source>
        <dbReference type="Proteomes" id="UP001590951"/>
    </source>
</evidence>
<dbReference type="Gene3D" id="3.40.50.720">
    <property type="entry name" value="NAD(P)-binding Rossmann-like Domain"/>
    <property type="match status" value="1"/>
</dbReference>
<reference evidence="2 3" key="1">
    <citation type="submission" date="2024-09" db="EMBL/GenBank/DDBJ databases">
        <title>Rethinking Asexuality: The Enigmatic Case of Functional Sexual Genes in Lepraria (Stereocaulaceae).</title>
        <authorList>
            <person name="Doellman M."/>
            <person name="Sun Y."/>
            <person name="Barcenas-Pena A."/>
            <person name="Lumbsch H.T."/>
            <person name="Grewe F."/>
        </authorList>
    </citation>
    <scope>NUCLEOTIDE SEQUENCE [LARGE SCALE GENOMIC DNA]</scope>
    <source>
        <strain evidence="2 3">Grewe 0041</strain>
    </source>
</reference>
<feature type="region of interest" description="Disordered" evidence="1">
    <location>
        <begin position="219"/>
        <end position="279"/>
    </location>
</feature>
<feature type="compositionally biased region" description="Basic residues" evidence="1">
    <location>
        <begin position="103"/>
        <end position="113"/>
    </location>
</feature>